<keyword evidence="4" id="KW-1185">Reference proteome</keyword>
<gene>
    <name evidence="3" type="ORF">L1785_12505</name>
</gene>
<comment type="caution">
    <text evidence="3">The sequence shown here is derived from an EMBL/GenBank/DDBJ whole genome shotgun (WGS) entry which is preliminary data.</text>
</comment>
<feature type="region of interest" description="Disordered" evidence="1">
    <location>
        <begin position="1"/>
        <end position="65"/>
    </location>
</feature>
<dbReference type="RefSeq" id="WP_236089597.1">
    <property type="nucleotide sequence ID" value="NZ_JAKGSG010000034.1"/>
</dbReference>
<feature type="transmembrane region" description="Helical" evidence="2">
    <location>
        <begin position="149"/>
        <end position="167"/>
    </location>
</feature>
<dbReference type="InterPro" id="IPR036259">
    <property type="entry name" value="MFS_trans_sf"/>
</dbReference>
<reference evidence="3" key="1">
    <citation type="submission" date="2022-01" db="EMBL/GenBank/DDBJ databases">
        <title>Antribacter sp. nov., isolated from Guizhou of China.</title>
        <authorList>
            <person name="Chengliang C."/>
            <person name="Ya Z."/>
        </authorList>
    </citation>
    <scope>NUCLEOTIDE SEQUENCE</scope>
    <source>
        <strain evidence="3">KLBMP 9083</strain>
    </source>
</reference>
<feature type="transmembrane region" description="Helical" evidence="2">
    <location>
        <begin position="173"/>
        <end position="198"/>
    </location>
</feature>
<dbReference type="AlphaFoldDB" id="A0AA41QE67"/>
<evidence type="ECO:0000313" key="3">
    <source>
        <dbReference type="EMBL" id="MCF4121803.1"/>
    </source>
</evidence>
<accession>A0AA41QE67</accession>
<dbReference type="Proteomes" id="UP001165405">
    <property type="component" value="Unassembled WGS sequence"/>
</dbReference>
<protein>
    <submittedName>
        <fullName evidence="3">Uncharacterized protein</fullName>
    </submittedName>
</protein>
<evidence type="ECO:0000256" key="1">
    <source>
        <dbReference type="SAM" id="MobiDB-lite"/>
    </source>
</evidence>
<feature type="transmembrane region" description="Helical" evidence="2">
    <location>
        <begin position="75"/>
        <end position="98"/>
    </location>
</feature>
<sequence length="205" mass="21428">MSDPTRPYGAVPGNPGGSHTPPPSVPPQHRDGPADARFLGHVPDDGLDPDAPRHDHRPATTGTEDPRLGLEIGRYWSGALATTLVAALFGLAATFVIQDVLNLDLQAPPDLFGAGSDHAGWAVACATFALVAAIVLNIFVLSTPRPRTFFGWIVALATVILATLPFAGSPEPVPAILTAIVWVILGSAVWSLLTGVLARTVVERV</sequence>
<evidence type="ECO:0000313" key="4">
    <source>
        <dbReference type="Proteomes" id="UP001165405"/>
    </source>
</evidence>
<keyword evidence="2" id="KW-0472">Membrane</keyword>
<keyword evidence="2" id="KW-0812">Transmembrane</keyword>
<feature type="transmembrane region" description="Helical" evidence="2">
    <location>
        <begin position="118"/>
        <end position="142"/>
    </location>
</feature>
<proteinExistence type="predicted"/>
<evidence type="ECO:0000256" key="2">
    <source>
        <dbReference type="SAM" id="Phobius"/>
    </source>
</evidence>
<dbReference type="EMBL" id="JAKGSG010000034">
    <property type="protein sequence ID" value="MCF4121803.1"/>
    <property type="molecule type" value="Genomic_DNA"/>
</dbReference>
<organism evidence="3 4">
    <name type="scientific">Antribacter soli</name>
    <dbReference type="NCBI Taxonomy" id="2910976"/>
    <lineage>
        <taxon>Bacteria</taxon>
        <taxon>Bacillati</taxon>
        <taxon>Actinomycetota</taxon>
        <taxon>Actinomycetes</taxon>
        <taxon>Micrococcales</taxon>
        <taxon>Promicromonosporaceae</taxon>
        <taxon>Antribacter</taxon>
    </lineage>
</organism>
<keyword evidence="2" id="KW-1133">Transmembrane helix</keyword>
<dbReference type="SUPFAM" id="SSF103473">
    <property type="entry name" value="MFS general substrate transporter"/>
    <property type="match status" value="1"/>
</dbReference>
<name>A0AA41QE67_9MICO</name>